<dbReference type="NCBIfam" id="TIGR00309">
    <property type="entry name" value="V_ATPase_subD"/>
    <property type="match status" value="1"/>
</dbReference>
<keyword evidence="5" id="KW-1185">Reference proteome</keyword>
<evidence type="ECO:0000256" key="3">
    <source>
        <dbReference type="ARBA" id="ARBA00023065"/>
    </source>
</evidence>
<evidence type="ECO:0000256" key="2">
    <source>
        <dbReference type="ARBA" id="ARBA00022448"/>
    </source>
</evidence>
<dbReference type="Proteomes" id="UP000694924">
    <property type="component" value="Unplaced"/>
</dbReference>
<protein>
    <submittedName>
        <fullName evidence="6">Probable V-type proton ATPase subunit D 2</fullName>
    </submittedName>
</protein>
<reference evidence="6" key="1">
    <citation type="submission" date="2025-08" db="UniProtKB">
        <authorList>
            <consortium name="RefSeq"/>
        </authorList>
    </citation>
    <scope>IDENTIFICATION</scope>
    <source>
        <tissue evidence="6">Whole body</tissue>
    </source>
</reference>
<dbReference type="RefSeq" id="XP_015182074.1">
    <property type="nucleotide sequence ID" value="XM_015326588.1"/>
</dbReference>
<proteinExistence type="inferred from homology"/>
<sequence length="264" mass="30605">MIEGTRVFPTNGSQSMIKHRLNAAEKSYILLKKKSDTLLAYFKTILAKLLEKKSILKEVMKEASFSLAEVNYITGNINQFVLQLANKATIKVLSRKNIIVGVNIQTYEYYEEGFDPFLYTGLARGGQQVSSSLLLLSIIIFNICYVKNMNILQWQVLKVKNNYRNALELLIQLASLQSSFITLEKHLKVTHRRVNVLRYIIIPRLKSTLTYIATELEEREREDIFRLKKMQTQRKIKSNVIRNISIIQETKKAIDDDTDHDLLF</sequence>
<comment type="function">
    <text evidence="4">Subunit of the V1 complex of vacuolar(H+)-ATPase (V-ATPase), a multisubunit enzyme composed of a peripheral complex (V1) that hydrolyzes ATP and a membrane integral complex (V0) that translocates protons. V-ATPase is responsible for acidifying and maintaining the pH of intracellular compartments and in some cell types, is targeted to the plasma membrane, where it is responsible for acidifying the extracellular environment.</text>
</comment>
<comment type="similarity">
    <text evidence="1">Belongs to the V-ATPase D subunit family.</text>
</comment>
<name>A0ABM1IPD7_POLDO</name>
<dbReference type="Gene3D" id="1.10.287.3240">
    <property type="match status" value="2"/>
</dbReference>
<dbReference type="GeneID" id="107069347"/>
<evidence type="ECO:0000256" key="1">
    <source>
        <dbReference type="ARBA" id="ARBA00005850"/>
    </source>
</evidence>
<accession>A0ABM1IPD7</accession>
<dbReference type="PANTHER" id="PTHR11671">
    <property type="entry name" value="V-TYPE ATP SYNTHASE SUBUNIT D"/>
    <property type="match status" value="1"/>
</dbReference>
<evidence type="ECO:0000256" key="4">
    <source>
        <dbReference type="ARBA" id="ARBA00045737"/>
    </source>
</evidence>
<gene>
    <name evidence="6" type="primary">LOC107069347</name>
</gene>
<organism evidence="5 6">
    <name type="scientific">Polistes dominula</name>
    <name type="common">European paper wasp</name>
    <name type="synonym">Vespa dominula</name>
    <dbReference type="NCBI Taxonomy" id="743375"/>
    <lineage>
        <taxon>Eukaryota</taxon>
        <taxon>Metazoa</taxon>
        <taxon>Ecdysozoa</taxon>
        <taxon>Arthropoda</taxon>
        <taxon>Hexapoda</taxon>
        <taxon>Insecta</taxon>
        <taxon>Pterygota</taxon>
        <taxon>Neoptera</taxon>
        <taxon>Endopterygota</taxon>
        <taxon>Hymenoptera</taxon>
        <taxon>Apocrita</taxon>
        <taxon>Aculeata</taxon>
        <taxon>Vespoidea</taxon>
        <taxon>Vespidae</taxon>
        <taxon>Polistinae</taxon>
        <taxon>Polistini</taxon>
        <taxon>Polistes</taxon>
    </lineage>
</organism>
<evidence type="ECO:0000313" key="6">
    <source>
        <dbReference type="RefSeq" id="XP_015182074.1"/>
    </source>
</evidence>
<keyword evidence="3" id="KW-0406">Ion transport</keyword>
<dbReference type="InterPro" id="IPR002699">
    <property type="entry name" value="V_ATPase_D"/>
</dbReference>
<evidence type="ECO:0000313" key="5">
    <source>
        <dbReference type="Proteomes" id="UP000694924"/>
    </source>
</evidence>
<dbReference type="Pfam" id="PF01813">
    <property type="entry name" value="ATP-synt_D"/>
    <property type="match status" value="1"/>
</dbReference>
<keyword evidence="2" id="KW-0813">Transport</keyword>